<dbReference type="RefSeq" id="WP_018979586.1">
    <property type="nucleotide sequence ID" value="NZ_BAQD01000001.1"/>
</dbReference>
<name>A0ABQ0NWA0_9PROT</name>
<keyword evidence="2" id="KW-1185">Reference proteome</keyword>
<protein>
    <submittedName>
        <fullName evidence="1">N-formylglutamate amidohydrolase</fullName>
    </submittedName>
</protein>
<dbReference type="Gene3D" id="3.40.630.40">
    <property type="entry name" value="Zn-dependent exopeptidases"/>
    <property type="match status" value="1"/>
</dbReference>
<dbReference type="PIRSF" id="PIRSF029730">
    <property type="entry name" value="UCP029730"/>
    <property type="match status" value="1"/>
</dbReference>
<dbReference type="SUPFAM" id="SSF53187">
    <property type="entry name" value="Zn-dependent exopeptidases"/>
    <property type="match status" value="1"/>
</dbReference>
<dbReference type="Proteomes" id="UP001062901">
    <property type="component" value="Unassembled WGS sequence"/>
</dbReference>
<accession>A0ABQ0NWA0</accession>
<dbReference type="InterPro" id="IPR011227">
    <property type="entry name" value="UCP029730"/>
</dbReference>
<reference evidence="1" key="1">
    <citation type="submission" date="2013-04" db="EMBL/GenBank/DDBJ databases">
        <title>The genome sequencing project of 58 acetic acid bacteria.</title>
        <authorList>
            <person name="Okamoto-Kainuma A."/>
            <person name="Ishikawa M."/>
            <person name="Umino S."/>
            <person name="Koizumi Y."/>
            <person name="Shiwa Y."/>
            <person name="Yoshikawa H."/>
            <person name="Matsutani M."/>
            <person name="Matsushita K."/>
        </authorList>
    </citation>
    <scope>NUCLEOTIDE SEQUENCE</scope>
    <source>
        <strain evidence="1">DSM 15669</strain>
    </source>
</reference>
<gene>
    <name evidence="1" type="ORF">AA15669_0127</name>
</gene>
<proteinExistence type="predicted"/>
<dbReference type="InterPro" id="IPR007709">
    <property type="entry name" value="N-FG_amidohydro"/>
</dbReference>
<sequence length="261" mass="29849">MTEPSFLSTHDPAPYHVWPARQRSPFLLVSDHAGRQVPQRLGDMGLSDEQWERHIAYDIGIREVGYGLRDRLGCALIEQVYSRLVIDCNRAAGHATSIPAISDETLIPANNSLSAHEREAREEAILHAYHDQIDRLLDQQGEEETVFVSLHSFTPHMKGPEAEQRPWHVGLLHDHDPKSAQIMRQLLEEEGGLCVGDNQPYVLNPLNEYTVPHHGATRQLPALEIEIRQDQIAHKEGQEQWIERLARLLPRFWDRRKGQST</sequence>
<comment type="caution">
    <text evidence="1">The sequence shown here is derived from an EMBL/GenBank/DDBJ whole genome shotgun (WGS) entry which is preliminary data.</text>
</comment>
<organism evidence="1 2">
    <name type="scientific">Saccharibacter floricola DSM 15669</name>
    <dbReference type="NCBI Taxonomy" id="1123227"/>
    <lineage>
        <taxon>Bacteria</taxon>
        <taxon>Pseudomonadati</taxon>
        <taxon>Pseudomonadota</taxon>
        <taxon>Alphaproteobacteria</taxon>
        <taxon>Acetobacterales</taxon>
        <taxon>Acetobacteraceae</taxon>
        <taxon>Saccharibacter</taxon>
    </lineage>
</organism>
<evidence type="ECO:0000313" key="2">
    <source>
        <dbReference type="Proteomes" id="UP001062901"/>
    </source>
</evidence>
<dbReference type="Pfam" id="PF05013">
    <property type="entry name" value="FGase"/>
    <property type="match status" value="1"/>
</dbReference>
<dbReference type="EMBL" id="BAQD01000001">
    <property type="protein sequence ID" value="GBQ04757.1"/>
    <property type="molecule type" value="Genomic_DNA"/>
</dbReference>
<evidence type="ECO:0000313" key="1">
    <source>
        <dbReference type="EMBL" id="GBQ04757.1"/>
    </source>
</evidence>